<dbReference type="STRING" id="543728.Vapar_5935"/>
<proteinExistence type="predicted"/>
<accession>C5D0G3</accession>
<dbReference type="SUPFAM" id="SSF47413">
    <property type="entry name" value="lambda repressor-like DNA-binding domains"/>
    <property type="match status" value="1"/>
</dbReference>
<dbReference type="PANTHER" id="PTHR46797:SF1">
    <property type="entry name" value="METHYLPHOSPHONATE SYNTHASE"/>
    <property type="match status" value="1"/>
</dbReference>
<dbReference type="AlphaFoldDB" id="C5D0G3"/>
<dbReference type="KEGG" id="vap:Vapar_5935"/>
<evidence type="ECO:0000313" key="3">
    <source>
        <dbReference type="EMBL" id="ACS22507.1"/>
    </source>
</evidence>
<dbReference type="PROSITE" id="PS50943">
    <property type="entry name" value="HTH_CROC1"/>
    <property type="match status" value="1"/>
</dbReference>
<dbReference type="InterPro" id="IPR050807">
    <property type="entry name" value="TransReg_Diox_bact_type"/>
</dbReference>
<dbReference type="InterPro" id="IPR010982">
    <property type="entry name" value="Lambda_DNA-bd_dom_sf"/>
</dbReference>
<dbReference type="GO" id="GO:0003677">
    <property type="term" value="F:DNA binding"/>
    <property type="evidence" value="ECO:0007669"/>
    <property type="project" value="UniProtKB-KW"/>
</dbReference>
<dbReference type="EMBL" id="CP001636">
    <property type="protein sequence ID" value="ACS22507.1"/>
    <property type="molecule type" value="Genomic_DNA"/>
</dbReference>
<name>C5D0G3_VARPS</name>
<reference evidence="3" key="1">
    <citation type="submission" date="2009-06" db="EMBL/GenBank/DDBJ databases">
        <title>Complete sequence of chromosome 2 of Variovorax paradoxus S110.</title>
        <authorList>
            <consortium name="US DOE Joint Genome Institute"/>
            <person name="Lucas S."/>
            <person name="Copeland A."/>
            <person name="Lapidus A."/>
            <person name="Glavina del Rio T."/>
            <person name="Tice H."/>
            <person name="Bruce D."/>
            <person name="Goodwin L."/>
            <person name="Pitluck S."/>
            <person name="Chertkov O."/>
            <person name="Brettin T."/>
            <person name="Detter J.C."/>
            <person name="Han C."/>
            <person name="Larimer F."/>
            <person name="Land M."/>
            <person name="Hauser L."/>
            <person name="Kyrpides N."/>
            <person name="Ovchinnikova G."/>
            <person name="Orwin P."/>
            <person name="Leadbetter J.R."/>
            <person name="Spain J.C."/>
            <person name="Han J.I."/>
        </authorList>
    </citation>
    <scope>NUCLEOTIDE SEQUENCE</scope>
    <source>
        <strain evidence="3">S110</strain>
    </source>
</reference>
<dbReference type="PANTHER" id="PTHR46797">
    <property type="entry name" value="HTH-TYPE TRANSCRIPTIONAL REGULATOR"/>
    <property type="match status" value="1"/>
</dbReference>
<protein>
    <submittedName>
        <fullName evidence="3">Transcriptional regulator, XRE family</fullName>
    </submittedName>
</protein>
<sequence length="67" mass="7129">MALGTAIKALRKTHGISQEELAHRSHIDRSYMSSIERGMQNPGVMTVVQIAAGLGVSVAELAAKARL</sequence>
<evidence type="ECO:0000259" key="2">
    <source>
        <dbReference type="PROSITE" id="PS50943"/>
    </source>
</evidence>
<gene>
    <name evidence="3" type="ordered locus">Vapar_5935</name>
</gene>
<organism evidence="3">
    <name type="scientific">Variovorax paradoxus (strain S110)</name>
    <dbReference type="NCBI Taxonomy" id="543728"/>
    <lineage>
        <taxon>Bacteria</taxon>
        <taxon>Pseudomonadati</taxon>
        <taxon>Pseudomonadota</taxon>
        <taxon>Betaproteobacteria</taxon>
        <taxon>Burkholderiales</taxon>
        <taxon>Comamonadaceae</taxon>
        <taxon>Variovorax</taxon>
    </lineage>
</organism>
<dbReference type="SMART" id="SM00530">
    <property type="entry name" value="HTH_XRE"/>
    <property type="match status" value="1"/>
</dbReference>
<dbReference type="Gene3D" id="1.10.260.40">
    <property type="entry name" value="lambda repressor-like DNA-binding domains"/>
    <property type="match status" value="1"/>
</dbReference>
<dbReference type="InterPro" id="IPR001387">
    <property type="entry name" value="Cro/C1-type_HTH"/>
</dbReference>
<evidence type="ECO:0000256" key="1">
    <source>
        <dbReference type="ARBA" id="ARBA00023125"/>
    </source>
</evidence>
<feature type="domain" description="HTH cro/C1-type" evidence="2">
    <location>
        <begin position="7"/>
        <end position="61"/>
    </location>
</feature>
<dbReference type="GO" id="GO:0005829">
    <property type="term" value="C:cytosol"/>
    <property type="evidence" value="ECO:0007669"/>
    <property type="project" value="TreeGrafter"/>
</dbReference>
<dbReference type="HOGENOM" id="CLU_066192_29_4_4"/>
<keyword evidence="1" id="KW-0238">DNA-binding</keyword>
<dbReference type="GO" id="GO:0003700">
    <property type="term" value="F:DNA-binding transcription factor activity"/>
    <property type="evidence" value="ECO:0007669"/>
    <property type="project" value="TreeGrafter"/>
</dbReference>
<dbReference type="eggNOG" id="COG1476">
    <property type="taxonomic scope" value="Bacteria"/>
</dbReference>
<dbReference type="Pfam" id="PF01381">
    <property type="entry name" value="HTH_3"/>
    <property type="match status" value="1"/>
</dbReference>
<dbReference type="CDD" id="cd00093">
    <property type="entry name" value="HTH_XRE"/>
    <property type="match status" value="1"/>
</dbReference>